<name>A0AB34FEP7_9HYPO</name>
<dbReference type="EMBL" id="JAQHRD010000012">
    <property type="protein sequence ID" value="KAJ6437345.1"/>
    <property type="molecule type" value="Genomic_DNA"/>
</dbReference>
<accession>A0AB34FEP7</accession>
<dbReference type="PANTHER" id="PTHR43415">
    <property type="entry name" value="SPERMIDINE N(1)-ACETYLTRANSFERASE"/>
    <property type="match status" value="1"/>
</dbReference>
<dbReference type="AlphaFoldDB" id="A0AB34FEP7"/>
<reference evidence="2" key="1">
    <citation type="submission" date="2023-01" db="EMBL/GenBank/DDBJ databases">
        <title>The growth and conidiation of Purpureocillium lavendulum are regulated by nitrogen source and histone H3K14 acetylation.</title>
        <authorList>
            <person name="Tang P."/>
            <person name="Han J."/>
            <person name="Zhang C."/>
            <person name="Tang P."/>
            <person name="Qi F."/>
            <person name="Zhang K."/>
            <person name="Liang L."/>
        </authorList>
    </citation>
    <scope>NUCLEOTIDE SEQUENCE</scope>
    <source>
        <strain evidence="2">YMF1.00683</strain>
    </source>
</reference>
<evidence type="ECO:0000259" key="1">
    <source>
        <dbReference type="PROSITE" id="PS51186"/>
    </source>
</evidence>
<gene>
    <name evidence="2" type="ORF">O9K51_09899</name>
</gene>
<dbReference type="InterPro" id="IPR016181">
    <property type="entry name" value="Acyl_CoA_acyltransferase"/>
</dbReference>
<protein>
    <submittedName>
        <fullName evidence="2">GCN5-related N-acetyltransferase (GNAT) domain-containingprotein</fullName>
    </submittedName>
</protein>
<dbReference type="Proteomes" id="UP001163105">
    <property type="component" value="Unassembled WGS sequence"/>
</dbReference>
<dbReference type="InterPro" id="IPR000182">
    <property type="entry name" value="GNAT_dom"/>
</dbReference>
<proteinExistence type="predicted"/>
<sequence length="211" mass="23799">MSMSNAGHPSEIMHAFRSARLCYLRADETNVAFSAILSEVTQDPVTQTVASLVRLQPWRQKDLDEIAEHIARSLLAVTICLAPEEATARGLQTQCAAEQAHGWGISAAVEHNRTAALDIRLATKYQSMGYGREAVNWMLDWAFRRAALHTVSMSVTSINVRGRRLAEALGFRSEGCKKEAIWLDRAWYDALAYGMTECEWEELRRSQDRKR</sequence>
<dbReference type="PROSITE" id="PS51186">
    <property type="entry name" value="GNAT"/>
    <property type="match status" value="1"/>
</dbReference>
<dbReference type="PANTHER" id="PTHR43415:SF3">
    <property type="entry name" value="GNAT-FAMILY ACETYLTRANSFERASE"/>
    <property type="match status" value="1"/>
</dbReference>
<dbReference type="Gene3D" id="3.40.630.30">
    <property type="match status" value="1"/>
</dbReference>
<dbReference type="GO" id="GO:0016747">
    <property type="term" value="F:acyltransferase activity, transferring groups other than amino-acyl groups"/>
    <property type="evidence" value="ECO:0007669"/>
    <property type="project" value="InterPro"/>
</dbReference>
<dbReference type="Pfam" id="PF13302">
    <property type="entry name" value="Acetyltransf_3"/>
    <property type="match status" value="1"/>
</dbReference>
<keyword evidence="3" id="KW-1185">Reference proteome</keyword>
<evidence type="ECO:0000313" key="2">
    <source>
        <dbReference type="EMBL" id="KAJ6437345.1"/>
    </source>
</evidence>
<organism evidence="2 3">
    <name type="scientific">Purpureocillium lavendulum</name>
    <dbReference type="NCBI Taxonomy" id="1247861"/>
    <lineage>
        <taxon>Eukaryota</taxon>
        <taxon>Fungi</taxon>
        <taxon>Dikarya</taxon>
        <taxon>Ascomycota</taxon>
        <taxon>Pezizomycotina</taxon>
        <taxon>Sordariomycetes</taxon>
        <taxon>Hypocreomycetidae</taxon>
        <taxon>Hypocreales</taxon>
        <taxon>Ophiocordycipitaceae</taxon>
        <taxon>Purpureocillium</taxon>
    </lineage>
</organism>
<feature type="domain" description="N-acetyltransferase" evidence="1">
    <location>
        <begin position="53"/>
        <end position="194"/>
    </location>
</feature>
<evidence type="ECO:0000313" key="3">
    <source>
        <dbReference type="Proteomes" id="UP001163105"/>
    </source>
</evidence>
<dbReference type="SUPFAM" id="SSF55729">
    <property type="entry name" value="Acyl-CoA N-acyltransferases (Nat)"/>
    <property type="match status" value="1"/>
</dbReference>
<comment type="caution">
    <text evidence="2">The sequence shown here is derived from an EMBL/GenBank/DDBJ whole genome shotgun (WGS) entry which is preliminary data.</text>
</comment>